<dbReference type="KEGG" id="vg:56214150"/>
<reference evidence="1 2" key="1">
    <citation type="submission" date="2019-06" db="EMBL/GenBank/DDBJ databases">
        <authorList>
            <person name="Kirkpatrick B.L."/>
            <person name="Twichell C.M."/>
            <person name="Davis D.J."/>
            <person name="Hampton E.S."/>
            <person name="Nguyen T."/>
            <person name="Niekamp K.S."/>
            <person name="Riley K.M."/>
            <person name="Lawson J.L."/>
            <person name="Butela K.A."/>
            <person name="Garlena R.A."/>
            <person name="Russell D.A."/>
            <person name="Pope W.H."/>
            <person name="Jacobs-Sera D."/>
            <person name="Hatfull G.F."/>
        </authorList>
    </citation>
    <scope>NUCLEOTIDE SEQUENCE [LARGE SCALE GENOMIC DNA]</scope>
</reference>
<dbReference type="RefSeq" id="YP_009908605.1">
    <property type="nucleotide sequence ID" value="NC_049927.1"/>
</dbReference>
<sequence length="63" mass="7199">MAHATYRQVKAENLDHGDEIIDPEGNEATVIRVRRIDHLRGRLETDLGVAVVDLDMHFPVKQH</sequence>
<name>A0A516KQW0_9CAUD</name>
<proteinExistence type="predicted"/>
<dbReference type="Proteomes" id="UP000320771">
    <property type="component" value="Segment"/>
</dbReference>
<evidence type="ECO:0000313" key="2">
    <source>
        <dbReference type="Proteomes" id="UP000320771"/>
    </source>
</evidence>
<dbReference type="EMBL" id="MN062703">
    <property type="protein sequence ID" value="QDP44081.1"/>
    <property type="molecule type" value="Genomic_DNA"/>
</dbReference>
<organism evidence="1 2">
    <name type="scientific">Microbacterium phage McGalleon</name>
    <dbReference type="NCBI Taxonomy" id="2590936"/>
    <lineage>
        <taxon>Viruses</taxon>
        <taxon>Duplodnaviria</taxon>
        <taxon>Heunggongvirae</taxon>
        <taxon>Uroviricota</taxon>
        <taxon>Caudoviricetes</taxon>
        <taxon>Ilzatvirus</taxon>
        <taxon>Ilzatvirus mcgalleon</taxon>
    </lineage>
</organism>
<dbReference type="GeneID" id="56214150"/>
<accession>A0A516KQW0</accession>
<protein>
    <submittedName>
        <fullName evidence="1">Uncharacterized protein</fullName>
    </submittedName>
</protein>
<gene>
    <name evidence="1" type="primary">29</name>
    <name evidence="1" type="ORF">SEA_MCGALLEON_29</name>
</gene>
<keyword evidence="2" id="KW-1185">Reference proteome</keyword>
<evidence type="ECO:0000313" key="1">
    <source>
        <dbReference type="EMBL" id="QDP44081.1"/>
    </source>
</evidence>